<keyword evidence="3 6" id="KW-0418">Kinase</keyword>
<feature type="domain" description="Carbohydrate kinase FGGY N-terminal" evidence="4">
    <location>
        <begin position="3"/>
        <end position="249"/>
    </location>
</feature>
<evidence type="ECO:0000256" key="3">
    <source>
        <dbReference type="ARBA" id="ARBA00022777"/>
    </source>
</evidence>
<dbReference type="SUPFAM" id="SSF53067">
    <property type="entry name" value="Actin-like ATPase domain"/>
    <property type="match status" value="2"/>
</dbReference>
<evidence type="ECO:0000259" key="5">
    <source>
        <dbReference type="Pfam" id="PF02782"/>
    </source>
</evidence>
<accession>A0A133YHN6</accession>
<dbReference type="NCBIfam" id="NF008187">
    <property type="entry name" value="PRK10939.1"/>
    <property type="match status" value="1"/>
</dbReference>
<dbReference type="OrthoDB" id="9805576at2"/>
<dbReference type="EMBL" id="LSCV01000001">
    <property type="protein sequence ID" value="KXB42698.1"/>
    <property type="molecule type" value="Genomic_DNA"/>
</dbReference>
<evidence type="ECO:0000313" key="6">
    <source>
        <dbReference type="EMBL" id="KXB42698.1"/>
    </source>
</evidence>
<dbReference type="PATRIC" id="fig|1497955.3.peg.34"/>
<keyword evidence="2" id="KW-0808">Transferase</keyword>
<dbReference type="Pfam" id="PF02782">
    <property type="entry name" value="FGGY_C"/>
    <property type="match status" value="1"/>
</dbReference>
<dbReference type="InterPro" id="IPR050406">
    <property type="entry name" value="FGGY_Carb_Kinase"/>
</dbReference>
<comment type="similarity">
    <text evidence="1">Belongs to the FGGY kinase family.</text>
</comment>
<dbReference type="InterPro" id="IPR043129">
    <property type="entry name" value="ATPase_NBD"/>
</dbReference>
<feature type="domain" description="Carbohydrate kinase FGGY C-terminal" evidence="5">
    <location>
        <begin position="290"/>
        <end position="456"/>
    </location>
</feature>
<dbReference type="AlphaFoldDB" id="A0A133YHN6"/>
<dbReference type="PIRSF" id="PIRSF000538">
    <property type="entry name" value="GlpK"/>
    <property type="match status" value="1"/>
</dbReference>
<dbReference type="Gene3D" id="3.30.420.40">
    <property type="match status" value="2"/>
</dbReference>
<evidence type="ECO:0000313" key="7">
    <source>
        <dbReference type="Proteomes" id="UP000070080"/>
    </source>
</evidence>
<dbReference type="PANTHER" id="PTHR43095">
    <property type="entry name" value="SUGAR KINASE"/>
    <property type="match status" value="1"/>
</dbReference>
<dbReference type="InterPro" id="IPR018484">
    <property type="entry name" value="FGGY_N"/>
</dbReference>
<dbReference type="Proteomes" id="UP000070080">
    <property type="component" value="Unassembled WGS sequence"/>
</dbReference>
<dbReference type="InterPro" id="IPR018485">
    <property type="entry name" value="FGGY_C"/>
</dbReference>
<dbReference type="STRING" id="1497955.HMPREF1872_00034"/>
<proteinExistence type="inferred from homology"/>
<dbReference type="GO" id="GO:0016301">
    <property type="term" value="F:kinase activity"/>
    <property type="evidence" value="ECO:0007669"/>
    <property type="project" value="UniProtKB-KW"/>
</dbReference>
<comment type="caution">
    <text evidence="6">The sequence shown here is derived from an EMBL/GenBank/DDBJ whole genome shotgun (WGS) entry which is preliminary data.</text>
</comment>
<reference evidence="7" key="1">
    <citation type="submission" date="2016-01" db="EMBL/GenBank/DDBJ databases">
        <authorList>
            <person name="Mitreva M."/>
            <person name="Pepin K.H."/>
            <person name="Mihindukulasuriya K.A."/>
            <person name="Fulton R."/>
            <person name="Fronick C."/>
            <person name="O'Laughlin M."/>
            <person name="Miner T."/>
            <person name="Herter B."/>
            <person name="Rosa B.A."/>
            <person name="Cordes M."/>
            <person name="Tomlinson C."/>
            <person name="Wollam A."/>
            <person name="Palsikar V.B."/>
            <person name="Mardis E.R."/>
            <person name="Wilson R.K."/>
        </authorList>
    </citation>
    <scope>NUCLEOTIDE SEQUENCE [LARGE SCALE GENOMIC DNA]</scope>
    <source>
        <strain evidence="7">KA00274</strain>
    </source>
</reference>
<keyword evidence="7" id="KW-1185">Reference proteome</keyword>
<protein>
    <submittedName>
        <fullName evidence="6">Putative autoinducer 2 kinase LsrK</fullName>
    </submittedName>
</protein>
<evidence type="ECO:0000256" key="2">
    <source>
        <dbReference type="ARBA" id="ARBA00022679"/>
    </source>
</evidence>
<dbReference type="GO" id="GO:0005975">
    <property type="term" value="P:carbohydrate metabolic process"/>
    <property type="evidence" value="ECO:0007669"/>
    <property type="project" value="InterPro"/>
</dbReference>
<dbReference type="RefSeq" id="WP_066712185.1">
    <property type="nucleotide sequence ID" value="NZ_JARFNM010000001.1"/>
</dbReference>
<dbReference type="InterPro" id="IPR000577">
    <property type="entry name" value="Carb_kinase_FGGY"/>
</dbReference>
<dbReference type="Pfam" id="PF00370">
    <property type="entry name" value="FGGY_N"/>
    <property type="match status" value="1"/>
</dbReference>
<name>A0A133YHN6_9FIRM</name>
<evidence type="ECO:0000256" key="1">
    <source>
        <dbReference type="ARBA" id="ARBA00009156"/>
    </source>
</evidence>
<evidence type="ECO:0000259" key="4">
    <source>
        <dbReference type="Pfam" id="PF00370"/>
    </source>
</evidence>
<gene>
    <name evidence="6" type="ORF">HMPREF1872_00034</name>
</gene>
<organism evidence="6 7">
    <name type="scientific">Amygdalobacter nucleatus</name>
    <dbReference type="NCBI Taxonomy" id="3029274"/>
    <lineage>
        <taxon>Bacteria</taxon>
        <taxon>Bacillati</taxon>
        <taxon>Bacillota</taxon>
        <taxon>Clostridia</taxon>
        <taxon>Eubacteriales</taxon>
        <taxon>Oscillospiraceae</taxon>
        <taxon>Amygdalobacter</taxon>
    </lineage>
</organism>
<sequence>MKYLMALDAGTGSIRSVIFDENGQQIAVAQTEWTHLEDPRFPNSMNFDYHKNWDLCRNCIRQALQKSNIDPADLCAISTTCMREGIIIYNKNGEEIWACANVDARSEEVAAKLVLDNPELQKAVYKSSGQTYALSAIPRLLFIKEKQPEIYQQMAKIGMFNDWMIYKLTGQLIIEPSNGSTLGLINLQTRQWDYDIIKKFGIPTNCLPEIKEPGTVVGNIKADLAHDLGLDVNTKVIIGGGDAQLGCLGVGACKVGSAIVLGGSFWQYEYNTNSAHTDSDAKIRMNCYITPNLWQYEAIAFQPGMILKWFKNAFAFPFEALAKQNNESIYSYLENGAVKVPAGSNGMLGIFSDEMNFIAWRHAACSFIDFKADAAKYNIFTFYRALLENACMVTRGHINAVASLTGQKPNELIFANGASQSDLCCQILADVTNLPVKRPIVKEATALGAAILACYGCGLYNDLNACCEHLVQFEKTFYPQTENIKTYDKLYSKWRKVYATELDLSDKGITNYMWCAPGANQAINQNS</sequence>
<dbReference type="PANTHER" id="PTHR43095:SF5">
    <property type="entry name" value="XYLULOSE KINASE"/>
    <property type="match status" value="1"/>
</dbReference>